<gene>
    <name evidence="1" type="ORF">SAMN06265173_1268</name>
</gene>
<reference evidence="1 2" key="1">
    <citation type="submission" date="2017-05" db="EMBL/GenBank/DDBJ databases">
        <authorList>
            <person name="Varghese N."/>
            <person name="Submissions S."/>
        </authorList>
    </citation>
    <scope>NUCLEOTIDE SEQUENCE [LARGE SCALE GENOMIC DNA]</scope>
    <source>
        <strain evidence="1 2">DSM 29506</strain>
    </source>
</reference>
<organism evidence="1 2">
    <name type="scientific">Thalassovita litoralis</name>
    <dbReference type="NCBI Taxonomy" id="1010611"/>
    <lineage>
        <taxon>Bacteria</taxon>
        <taxon>Pseudomonadati</taxon>
        <taxon>Pseudomonadota</taxon>
        <taxon>Alphaproteobacteria</taxon>
        <taxon>Rhodobacterales</taxon>
        <taxon>Roseobacteraceae</taxon>
        <taxon>Thalassovita</taxon>
    </lineage>
</organism>
<keyword evidence="2" id="KW-1185">Reference proteome</keyword>
<accession>A0A521FAQ0</accession>
<proteinExistence type="predicted"/>
<evidence type="ECO:0000313" key="1">
    <source>
        <dbReference type="EMBL" id="SMO93257.1"/>
    </source>
</evidence>
<protein>
    <submittedName>
        <fullName evidence="1">Uncharacterized protein</fullName>
    </submittedName>
</protein>
<name>A0A521FAQ0_9RHOB</name>
<evidence type="ECO:0000313" key="2">
    <source>
        <dbReference type="Proteomes" id="UP000316030"/>
    </source>
</evidence>
<dbReference type="AlphaFoldDB" id="A0A521FAQ0"/>
<dbReference type="Proteomes" id="UP000316030">
    <property type="component" value="Unassembled WGS sequence"/>
</dbReference>
<sequence length="299" mass="34039">MYKTSTDWGIMRPGFEGREIEPNPKERAALPANTFSFSMPETWRDTVWTILNDKITNAVHSAFREAPPEYLVSDDLSWLDDLIEATSGEPSDTKALLATRLRKTYRYFRAGHATRTDDLTPFYKSGLRVLRPEEFHDKVRQLFLNGQHRGVSESKLEAAIKEVGDEMREGRLYFAAQEDSLFNRRGSSGHYLIYGSEYLYCIAMRTAGTVTAKKVLSGIGRPTMFVCDIPMSQIRDGTLEEFSGMMLEYLFAGLVDQIDTDVLSPWSGSALSIWEDVAPENIVGHYHPEQIFDPLWNAW</sequence>
<dbReference type="RefSeq" id="WP_142494329.1">
    <property type="nucleotide sequence ID" value="NZ_FXTO01000026.1"/>
</dbReference>
<dbReference type="EMBL" id="FXTO01000026">
    <property type="protein sequence ID" value="SMO93257.1"/>
    <property type="molecule type" value="Genomic_DNA"/>
</dbReference>
<dbReference type="OrthoDB" id="8960711at2"/>